<gene>
    <name evidence="5" type="ORF">OOZ53_06725</name>
</gene>
<protein>
    <recommendedName>
        <fullName evidence="3">Pyridine nucleotide-disulfide oxidoreductase domain-containing protein 2</fullName>
    </recommendedName>
</protein>
<organism evidence="5 6">
    <name type="scientific">Hoeflea poritis</name>
    <dbReference type="NCBI Taxonomy" id="2993659"/>
    <lineage>
        <taxon>Bacteria</taxon>
        <taxon>Pseudomonadati</taxon>
        <taxon>Pseudomonadota</taxon>
        <taxon>Alphaproteobacteria</taxon>
        <taxon>Hyphomicrobiales</taxon>
        <taxon>Rhizobiaceae</taxon>
        <taxon>Hoeflea</taxon>
    </lineage>
</organism>
<name>A0ABT4VJZ9_9HYPH</name>
<proteinExistence type="predicted"/>
<dbReference type="Gene3D" id="3.90.660.50">
    <property type="match status" value="1"/>
</dbReference>
<comment type="subunit">
    <text evidence="2">Interacts with COX5B; this interaction may contribute to localize PYROXD2 to the inner face of the inner mitochondrial membrane.</text>
</comment>
<reference evidence="5" key="1">
    <citation type="submission" date="2022-11" db="EMBL/GenBank/DDBJ databases">
        <title>Hoeflea poritis sp. nov., isolated from scleractinian coral Porites lutea.</title>
        <authorList>
            <person name="Zhang G."/>
            <person name="Wei Q."/>
            <person name="Cai L."/>
        </authorList>
    </citation>
    <scope>NUCLEOTIDE SEQUENCE</scope>
    <source>
        <strain evidence="5">E7-10</strain>
    </source>
</reference>
<dbReference type="EMBL" id="JAPJZH010000003">
    <property type="protein sequence ID" value="MDA4845037.1"/>
    <property type="molecule type" value="Genomic_DNA"/>
</dbReference>
<comment type="caution">
    <text evidence="5">The sequence shown here is derived from an EMBL/GenBank/DDBJ whole genome shotgun (WGS) entry which is preliminary data.</text>
</comment>
<feature type="domain" description="Amine oxidase" evidence="4">
    <location>
        <begin position="17"/>
        <end position="426"/>
    </location>
</feature>
<evidence type="ECO:0000256" key="1">
    <source>
        <dbReference type="ARBA" id="ARBA00037217"/>
    </source>
</evidence>
<evidence type="ECO:0000256" key="2">
    <source>
        <dbReference type="ARBA" id="ARBA00038825"/>
    </source>
</evidence>
<accession>A0ABT4VJZ9</accession>
<dbReference type="PANTHER" id="PTHR10668:SF103">
    <property type="entry name" value="PYRIDINE NUCLEOTIDE-DISULFIDE OXIDOREDUCTASE DOMAIN-CONTAINING PROTEIN 2"/>
    <property type="match status" value="1"/>
</dbReference>
<dbReference type="SUPFAM" id="SSF51905">
    <property type="entry name" value="FAD/NAD(P)-binding domain"/>
    <property type="match status" value="1"/>
</dbReference>
<dbReference type="InterPro" id="IPR036188">
    <property type="entry name" value="FAD/NAD-bd_sf"/>
</dbReference>
<dbReference type="InterPro" id="IPR002937">
    <property type="entry name" value="Amino_oxidase"/>
</dbReference>
<evidence type="ECO:0000313" key="5">
    <source>
        <dbReference type="EMBL" id="MDA4845037.1"/>
    </source>
</evidence>
<evidence type="ECO:0000259" key="4">
    <source>
        <dbReference type="Pfam" id="PF01593"/>
    </source>
</evidence>
<comment type="function">
    <text evidence="1">Probable oxidoreductase that may play a role as regulator of mitochondrial function.</text>
</comment>
<dbReference type="Gene3D" id="3.50.50.60">
    <property type="entry name" value="FAD/NAD(P)-binding domain"/>
    <property type="match status" value="2"/>
</dbReference>
<sequence length="524" mass="55882">MQEEFDAAIIGSGHNSLVCAAHLQHKGWRTLVLEQASEPGGAVKTLDLTESGFRHDWAAMNLSLFAGSAFNKDYGEKLGACGLEFVPAANCFASVFPDGKWLGVGTDLEATANRIAALSEADAETWRKLVEEFPGKAEYIFALLGNPMKTHIQGRLFAKALWKKGAAWTTDLARLMIASPRAWLTGTFESDRLRATLAAWGMHLDFAPDIAGGAIFPYLESMANQSFGMVIGKGGADTLTRSLIGLIEEGGGEVRCGSPVTRITMDGARARGVELADGTRIGAKRAVIANVSPKNLEKLTGGGTGNADFDRAMAGFSHAPGTMMMHLALSDLPDWKASSELREFAYVHIAPSLDQMARTYQQAVAGQLPDEPVIVVGQPTAIDPSRAPDGRHVLWVQVRMVPAEIAGDAKGEITQSDWDVVKEAYAERVLDIIETHAPGLRNSIIARQVVSPLDLQSDNPNLVGGDQICGSHHLTQHFVFRPARGFATGDTPVKNLHLTGAAVWPGAGTGAGPGYLLARKLAGA</sequence>
<dbReference type="Proteomes" id="UP001148313">
    <property type="component" value="Unassembled WGS sequence"/>
</dbReference>
<dbReference type="PANTHER" id="PTHR10668">
    <property type="entry name" value="PHYTOENE DEHYDROGENASE"/>
    <property type="match status" value="1"/>
</dbReference>
<keyword evidence="6" id="KW-1185">Reference proteome</keyword>
<dbReference type="Pfam" id="PF01593">
    <property type="entry name" value="Amino_oxidase"/>
    <property type="match status" value="1"/>
</dbReference>
<evidence type="ECO:0000313" key="6">
    <source>
        <dbReference type="Proteomes" id="UP001148313"/>
    </source>
</evidence>
<evidence type="ECO:0000256" key="3">
    <source>
        <dbReference type="ARBA" id="ARBA00040298"/>
    </source>
</evidence>
<dbReference type="RefSeq" id="WP_271088589.1">
    <property type="nucleotide sequence ID" value="NZ_JAPJZH010000003.1"/>
</dbReference>